<evidence type="ECO:0000256" key="16">
    <source>
        <dbReference type="ARBA" id="ARBA00032853"/>
    </source>
</evidence>
<comment type="catalytic activity">
    <reaction evidence="17 19">
        <text>alpha-ribazole + adenosylcob(III)inamide-GDP = adenosylcob(III)alamin + GMP + H(+)</text>
        <dbReference type="Rhea" id="RHEA:16049"/>
        <dbReference type="ChEBI" id="CHEBI:10329"/>
        <dbReference type="ChEBI" id="CHEBI:15378"/>
        <dbReference type="ChEBI" id="CHEBI:18408"/>
        <dbReference type="ChEBI" id="CHEBI:58115"/>
        <dbReference type="ChEBI" id="CHEBI:60487"/>
        <dbReference type="EC" id="2.7.8.26"/>
    </reaction>
</comment>
<comment type="function">
    <text evidence="14 19">Joins adenosylcobinamide-GDP and alpha-ribazole to generate adenosylcobalamin (Ado-cobalamin). Also synthesizes adenosylcobalamin 5'-phosphate from adenosylcobinamide-GDP and alpha-ribazole 5'-phosphate.</text>
</comment>
<evidence type="ECO:0000256" key="17">
    <source>
        <dbReference type="ARBA" id="ARBA00048623"/>
    </source>
</evidence>
<dbReference type="GO" id="GO:0008818">
    <property type="term" value="F:cobalamin 5'-phosphate synthase activity"/>
    <property type="evidence" value="ECO:0007669"/>
    <property type="project" value="UniProtKB-UniRule"/>
</dbReference>
<dbReference type="GO" id="GO:0009236">
    <property type="term" value="P:cobalamin biosynthetic process"/>
    <property type="evidence" value="ECO:0007669"/>
    <property type="project" value="UniProtKB-UniRule"/>
</dbReference>
<comment type="caution">
    <text evidence="20">The sequence shown here is derived from an EMBL/GenBank/DDBJ whole genome shotgun (WGS) entry which is preliminary data.</text>
</comment>
<dbReference type="GO" id="GO:0051073">
    <property type="term" value="F:adenosylcobinamide-GDP ribazoletransferase activity"/>
    <property type="evidence" value="ECO:0007669"/>
    <property type="project" value="UniProtKB-UniRule"/>
</dbReference>
<dbReference type="HAMAP" id="MF_00719">
    <property type="entry name" value="CobS"/>
    <property type="match status" value="1"/>
</dbReference>
<sequence length="254" mass="27585">MKRFLIALQFLTIIPVKVKDVDEKDSAKSAAFFPVVGIVIGILLVLFYAVLSQLMPAMPADVFVIIFWIFITGVLHLDGLADTMDGFYASTQKEKILKVMEDTSTGAKGVAALIILLLFKFALLSNIEGAAKIYSLILAPTISRYSMFIAIASSSPARKEGMGKLFIGKTGLAELIFSSIIMVLICLTSWFLPLGQIKMLGFIAVAVAVIITLTFVRYCNYKIGGMTGDTLGALNEIVEVAVLLSIVVVEFTRL</sequence>
<comment type="similarity">
    <text evidence="4 19">Belongs to the CobS family.</text>
</comment>
<feature type="transmembrane region" description="Helical" evidence="19">
    <location>
        <begin position="58"/>
        <end position="77"/>
    </location>
</feature>
<evidence type="ECO:0000256" key="1">
    <source>
        <dbReference type="ARBA" id="ARBA00001946"/>
    </source>
</evidence>
<protein>
    <recommendedName>
        <fullName evidence="6 19">Adenosylcobinamide-GDP ribazoletransferase</fullName>
        <ecNumber evidence="5 19">2.7.8.26</ecNumber>
    </recommendedName>
    <alternativeName>
        <fullName evidence="16 19">Cobalamin synthase</fullName>
    </alternativeName>
    <alternativeName>
        <fullName evidence="15 19">Cobalamin-5'-phosphate synthase</fullName>
    </alternativeName>
</protein>
<evidence type="ECO:0000256" key="19">
    <source>
        <dbReference type="HAMAP-Rule" id="MF_00719"/>
    </source>
</evidence>
<keyword evidence="12 19" id="KW-1133">Transmembrane helix</keyword>
<evidence type="ECO:0000256" key="12">
    <source>
        <dbReference type="ARBA" id="ARBA00022989"/>
    </source>
</evidence>
<evidence type="ECO:0000256" key="2">
    <source>
        <dbReference type="ARBA" id="ARBA00004651"/>
    </source>
</evidence>
<evidence type="ECO:0000256" key="3">
    <source>
        <dbReference type="ARBA" id="ARBA00004663"/>
    </source>
</evidence>
<evidence type="ECO:0000256" key="8">
    <source>
        <dbReference type="ARBA" id="ARBA00022573"/>
    </source>
</evidence>
<keyword evidence="10 19" id="KW-0812">Transmembrane</keyword>
<evidence type="ECO:0000256" key="7">
    <source>
        <dbReference type="ARBA" id="ARBA00022475"/>
    </source>
</evidence>
<dbReference type="NCBIfam" id="TIGR00317">
    <property type="entry name" value="cobS"/>
    <property type="match status" value="1"/>
</dbReference>
<evidence type="ECO:0000313" key="21">
    <source>
        <dbReference type="Proteomes" id="UP000234145"/>
    </source>
</evidence>
<dbReference type="Proteomes" id="UP000234145">
    <property type="component" value="Unassembled WGS sequence"/>
</dbReference>
<keyword evidence="8 19" id="KW-0169">Cobalamin biosynthesis</keyword>
<comment type="catalytic activity">
    <reaction evidence="18 19">
        <text>alpha-ribazole 5'-phosphate + adenosylcob(III)inamide-GDP = adenosylcob(III)alamin 5'-phosphate + GMP + H(+)</text>
        <dbReference type="Rhea" id="RHEA:23560"/>
        <dbReference type="ChEBI" id="CHEBI:15378"/>
        <dbReference type="ChEBI" id="CHEBI:57918"/>
        <dbReference type="ChEBI" id="CHEBI:58115"/>
        <dbReference type="ChEBI" id="CHEBI:60487"/>
        <dbReference type="ChEBI" id="CHEBI:60493"/>
        <dbReference type="EC" id="2.7.8.26"/>
    </reaction>
</comment>
<evidence type="ECO:0000256" key="18">
    <source>
        <dbReference type="ARBA" id="ARBA00049504"/>
    </source>
</evidence>
<organism evidence="20 21">
    <name type="scientific">Candidatus Desantisbacteria bacterium CG_4_10_14_0_8_um_filter_39_17</name>
    <dbReference type="NCBI Taxonomy" id="1974542"/>
    <lineage>
        <taxon>Bacteria</taxon>
        <taxon>Candidatus Desantisiibacteriota</taxon>
    </lineage>
</organism>
<feature type="transmembrane region" description="Helical" evidence="19">
    <location>
        <begin position="30"/>
        <end position="51"/>
    </location>
</feature>
<keyword evidence="7 19" id="KW-1003">Cell membrane</keyword>
<evidence type="ECO:0000256" key="14">
    <source>
        <dbReference type="ARBA" id="ARBA00025228"/>
    </source>
</evidence>
<dbReference type="EC" id="2.7.8.26" evidence="5 19"/>
<comment type="pathway">
    <text evidence="3 19">Cofactor biosynthesis; adenosylcobalamin biosynthesis; adenosylcobalamin from cob(II)yrinate a,c-diamide: step 7/7.</text>
</comment>
<proteinExistence type="inferred from homology"/>
<keyword evidence="13 19" id="KW-0472">Membrane</keyword>
<keyword evidence="9 19" id="KW-0808">Transferase</keyword>
<name>A0A2H9PBJ5_9BACT</name>
<dbReference type="GO" id="GO:0005886">
    <property type="term" value="C:plasma membrane"/>
    <property type="evidence" value="ECO:0007669"/>
    <property type="project" value="UniProtKB-SubCell"/>
</dbReference>
<dbReference type="Pfam" id="PF02654">
    <property type="entry name" value="CobS"/>
    <property type="match status" value="1"/>
</dbReference>
<dbReference type="PANTHER" id="PTHR34148">
    <property type="entry name" value="ADENOSYLCOBINAMIDE-GDP RIBAZOLETRANSFERASE"/>
    <property type="match status" value="1"/>
</dbReference>
<reference evidence="21" key="1">
    <citation type="submission" date="2017-09" db="EMBL/GenBank/DDBJ databases">
        <title>Depth-based differentiation of microbial function through sediment-hosted aquifers and enrichment of novel symbionts in the deep terrestrial subsurface.</title>
        <authorList>
            <person name="Probst A.J."/>
            <person name="Ladd B."/>
            <person name="Jarett J.K."/>
            <person name="Geller-Mcgrath D.E."/>
            <person name="Sieber C.M.K."/>
            <person name="Emerson J.B."/>
            <person name="Anantharaman K."/>
            <person name="Thomas B.C."/>
            <person name="Malmstrom R."/>
            <person name="Stieglmeier M."/>
            <person name="Klingl A."/>
            <person name="Woyke T."/>
            <person name="Ryan C.M."/>
            <person name="Banfield J.F."/>
        </authorList>
    </citation>
    <scope>NUCLEOTIDE SEQUENCE [LARGE SCALE GENOMIC DNA]</scope>
</reference>
<evidence type="ECO:0000256" key="9">
    <source>
        <dbReference type="ARBA" id="ARBA00022679"/>
    </source>
</evidence>
<evidence type="ECO:0000256" key="11">
    <source>
        <dbReference type="ARBA" id="ARBA00022842"/>
    </source>
</evidence>
<evidence type="ECO:0000256" key="13">
    <source>
        <dbReference type="ARBA" id="ARBA00023136"/>
    </source>
</evidence>
<keyword evidence="11 19" id="KW-0460">Magnesium</keyword>
<evidence type="ECO:0000256" key="6">
    <source>
        <dbReference type="ARBA" id="ARBA00015850"/>
    </source>
</evidence>
<feature type="transmembrane region" description="Helical" evidence="19">
    <location>
        <begin position="172"/>
        <end position="192"/>
    </location>
</feature>
<comment type="cofactor">
    <cofactor evidence="1 19">
        <name>Mg(2+)</name>
        <dbReference type="ChEBI" id="CHEBI:18420"/>
    </cofactor>
</comment>
<dbReference type="EMBL" id="PFMS01000057">
    <property type="protein sequence ID" value="PIZ16199.1"/>
    <property type="molecule type" value="Genomic_DNA"/>
</dbReference>
<dbReference type="PANTHER" id="PTHR34148:SF1">
    <property type="entry name" value="ADENOSYLCOBINAMIDE-GDP RIBAZOLETRANSFERASE"/>
    <property type="match status" value="1"/>
</dbReference>
<feature type="transmembrane region" description="Helical" evidence="19">
    <location>
        <begin position="107"/>
        <end position="126"/>
    </location>
</feature>
<evidence type="ECO:0000256" key="10">
    <source>
        <dbReference type="ARBA" id="ARBA00022692"/>
    </source>
</evidence>
<evidence type="ECO:0000256" key="5">
    <source>
        <dbReference type="ARBA" id="ARBA00013200"/>
    </source>
</evidence>
<evidence type="ECO:0000256" key="15">
    <source>
        <dbReference type="ARBA" id="ARBA00032605"/>
    </source>
</evidence>
<evidence type="ECO:0000256" key="4">
    <source>
        <dbReference type="ARBA" id="ARBA00010561"/>
    </source>
</evidence>
<comment type="subcellular location">
    <subcellularLocation>
        <location evidence="2 19">Cell membrane</location>
        <topology evidence="2 19">Multi-pass membrane protein</topology>
    </subcellularLocation>
</comment>
<accession>A0A2H9PBJ5</accession>
<dbReference type="InterPro" id="IPR003805">
    <property type="entry name" value="CobS"/>
</dbReference>
<gene>
    <name evidence="19 20" type="primary">cobS</name>
    <name evidence="20" type="ORF">COY51_03290</name>
</gene>
<dbReference type="AlphaFoldDB" id="A0A2H9PBJ5"/>
<feature type="transmembrane region" description="Helical" evidence="19">
    <location>
        <begin position="199"/>
        <end position="218"/>
    </location>
</feature>
<dbReference type="UniPathway" id="UPA00148">
    <property type="reaction ID" value="UER00238"/>
</dbReference>
<evidence type="ECO:0000313" key="20">
    <source>
        <dbReference type="EMBL" id="PIZ16199.1"/>
    </source>
</evidence>